<evidence type="ECO:0000256" key="9">
    <source>
        <dbReference type="PROSITE-ProRule" id="PRU00576"/>
    </source>
</evidence>
<keyword evidence="4" id="KW-0132">Cell division</keyword>
<dbReference type="GO" id="GO:0030473">
    <property type="term" value="P:nuclear migration along microtubule"/>
    <property type="evidence" value="ECO:0007669"/>
    <property type="project" value="UniProtKB-ARBA"/>
</dbReference>
<dbReference type="InterPro" id="IPR036872">
    <property type="entry name" value="CH_dom_sf"/>
</dbReference>
<gene>
    <name evidence="14" type="ORF">PCASD_16580</name>
</gene>
<dbReference type="PANTHER" id="PTHR10623">
    <property type="entry name" value="MICROTUBULE-ASSOCIATED PROTEIN RP/EB FAMILY MEMBER"/>
    <property type="match status" value="1"/>
</dbReference>
<dbReference type="Pfam" id="PF00307">
    <property type="entry name" value="CH"/>
    <property type="match status" value="1"/>
</dbReference>
<dbReference type="EMBL" id="PGCI01000316">
    <property type="protein sequence ID" value="PLW29890.1"/>
    <property type="molecule type" value="Genomic_DNA"/>
</dbReference>
<keyword evidence="10" id="KW-0175">Coiled coil</keyword>
<dbReference type="PROSITE" id="PS50021">
    <property type="entry name" value="CH"/>
    <property type="match status" value="1"/>
</dbReference>
<dbReference type="FunFam" id="1.20.5.1430:FF:000007">
    <property type="entry name" value="Protein BIM1"/>
    <property type="match status" value="1"/>
</dbReference>
<evidence type="ECO:0000256" key="7">
    <source>
        <dbReference type="ARBA" id="ARBA00023212"/>
    </source>
</evidence>
<evidence type="ECO:0000256" key="6">
    <source>
        <dbReference type="ARBA" id="ARBA00022776"/>
    </source>
</evidence>
<dbReference type="InterPro" id="IPR004953">
    <property type="entry name" value="EB1_C"/>
</dbReference>
<evidence type="ECO:0000256" key="1">
    <source>
        <dbReference type="ARBA" id="ARBA00004245"/>
    </source>
</evidence>
<dbReference type="GO" id="GO:0035371">
    <property type="term" value="C:microtubule plus-end"/>
    <property type="evidence" value="ECO:0007669"/>
    <property type="project" value="UniProtKB-ARBA"/>
</dbReference>
<dbReference type="GO" id="GO:0051233">
    <property type="term" value="C:spindle midzone"/>
    <property type="evidence" value="ECO:0007669"/>
    <property type="project" value="UniProtKB-ARBA"/>
</dbReference>
<dbReference type="InterPro" id="IPR036133">
    <property type="entry name" value="EB1_C_sf"/>
</dbReference>
<protein>
    <recommendedName>
        <fullName evidence="16">EB1 C-terminal domain-containing protein</fullName>
    </recommendedName>
</protein>
<evidence type="ECO:0008006" key="16">
    <source>
        <dbReference type="Google" id="ProtNLM"/>
    </source>
</evidence>
<evidence type="ECO:0000259" key="12">
    <source>
        <dbReference type="PROSITE" id="PS50021"/>
    </source>
</evidence>
<dbReference type="PROSITE" id="PS51230">
    <property type="entry name" value="EB1_C"/>
    <property type="match status" value="1"/>
</dbReference>
<dbReference type="SUPFAM" id="SSF47576">
    <property type="entry name" value="Calponin-homology domain, CH-domain"/>
    <property type="match status" value="1"/>
</dbReference>
<feature type="compositionally biased region" description="Basic and acidic residues" evidence="11">
    <location>
        <begin position="21"/>
        <end position="34"/>
    </location>
</feature>
<sequence length="414" mass="45770">MRPRKAKPLPQGSYGQRSPRRVTESLRADHHPIRPEWLASAGTADKKQPPGLNPRHAAGSESQNSCYSMIFNAPVCCPSNGGGRRVAANRPHRAAPELGNRPAVYDSAVVRSGLALTVGRVRGFTGAEPSLHTLFLPSTRPSYHELLNLIVVDVMTSRAELITWVNDLLQINYTKIEQCGSGAAYAQIIDSIYQDVPLSRVKMNANQEYEYLNNFKIIQAAFKKHQIDKPVPVTALIKCKMQDNLEFLQWLKKYWDMHYPGGQYDAVARRKGAPADPNPLIAAPAAPKVASNGAARPAKTLGASTGMGARATSRTGTTFGTQKEIENLTTQLEEFKLSMEGLEKERDFYFNKLRDIEILIGARVDSKDGKVSESEMENLKQMQAILYSTEEGFEVPELDAGLVDEEEHISLCAF</sequence>
<feature type="region of interest" description="Disordered" evidence="11">
    <location>
        <begin position="1"/>
        <end position="59"/>
    </location>
</feature>
<comment type="similarity">
    <text evidence="2">Belongs to the MAPRE family.</text>
</comment>
<dbReference type="GO" id="GO:0051301">
    <property type="term" value="P:cell division"/>
    <property type="evidence" value="ECO:0007669"/>
    <property type="project" value="UniProtKB-KW"/>
</dbReference>
<evidence type="ECO:0000256" key="4">
    <source>
        <dbReference type="ARBA" id="ARBA00022618"/>
    </source>
</evidence>
<evidence type="ECO:0000256" key="8">
    <source>
        <dbReference type="ARBA" id="ARBA00023306"/>
    </source>
</evidence>
<dbReference type="GO" id="GO:0035372">
    <property type="term" value="P:protein localization to microtubule"/>
    <property type="evidence" value="ECO:0007669"/>
    <property type="project" value="UniProtKB-ARBA"/>
</dbReference>
<keyword evidence="3" id="KW-0963">Cytoplasm</keyword>
<dbReference type="FunFam" id="1.10.418.10:FF:000028">
    <property type="entry name" value="RP/EB family microtubule-associated protein"/>
    <property type="match status" value="1"/>
</dbReference>
<dbReference type="SUPFAM" id="SSF140612">
    <property type="entry name" value="EB1 dimerisation domain-like"/>
    <property type="match status" value="1"/>
</dbReference>
<evidence type="ECO:0000256" key="10">
    <source>
        <dbReference type="SAM" id="Coils"/>
    </source>
</evidence>
<dbReference type="InterPro" id="IPR001715">
    <property type="entry name" value="CH_dom"/>
</dbReference>
<dbReference type="Gene3D" id="1.20.5.1430">
    <property type="match status" value="1"/>
</dbReference>
<keyword evidence="8" id="KW-0131">Cell cycle</keyword>
<dbReference type="AlphaFoldDB" id="A0A2N5TWM3"/>
<dbReference type="GO" id="GO:0051010">
    <property type="term" value="F:microtubule plus-end binding"/>
    <property type="evidence" value="ECO:0007669"/>
    <property type="project" value="UniProtKB-ARBA"/>
</dbReference>
<keyword evidence="7" id="KW-0206">Cytoskeleton</keyword>
<comment type="caution">
    <text evidence="14">The sequence shown here is derived from an EMBL/GenBank/DDBJ whole genome shotgun (WGS) entry which is preliminary data.</text>
</comment>
<keyword evidence="6" id="KW-0498">Mitosis</keyword>
<evidence type="ECO:0000256" key="11">
    <source>
        <dbReference type="SAM" id="MobiDB-lite"/>
    </source>
</evidence>
<organism evidence="14 15">
    <name type="scientific">Puccinia coronata f. sp. avenae</name>
    <dbReference type="NCBI Taxonomy" id="200324"/>
    <lineage>
        <taxon>Eukaryota</taxon>
        <taxon>Fungi</taxon>
        <taxon>Dikarya</taxon>
        <taxon>Basidiomycota</taxon>
        <taxon>Pucciniomycotina</taxon>
        <taxon>Pucciniomycetes</taxon>
        <taxon>Pucciniales</taxon>
        <taxon>Pucciniaceae</taxon>
        <taxon>Puccinia</taxon>
    </lineage>
</organism>
<evidence type="ECO:0000313" key="15">
    <source>
        <dbReference type="Proteomes" id="UP000235392"/>
    </source>
</evidence>
<comment type="subcellular location">
    <subcellularLocation>
        <location evidence="1">Cytoplasm</location>
        <location evidence="1">Cytoskeleton</location>
    </subcellularLocation>
</comment>
<dbReference type="Proteomes" id="UP000235392">
    <property type="component" value="Unassembled WGS sequence"/>
</dbReference>
<evidence type="ECO:0000256" key="5">
    <source>
        <dbReference type="ARBA" id="ARBA00022701"/>
    </source>
</evidence>
<evidence type="ECO:0000256" key="3">
    <source>
        <dbReference type="ARBA" id="ARBA00022490"/>
    </source>
</evidence>
<feature type="domain" description="Calponin-homology (CH)" evidence="12">
    <location>
        <begin position="155"/>
        <end position="256"/>
    </location>
</feature>
<dbReference type="Pfam" id="PF03271">
    <property type="entry name" value="EB1"/>
    <property type="match status" value="1"/>
</dbReference>
<evidence type="ECO:0000259" key="13">
    <source>
        <dbReference type="PROSITE" id="PS51230"/>
    </source>
</evidence>
<evidence type="ECO:0000256" key="2">
    <source>
        <dbReference type="ARBA" id="ARBA00010729"/>
    </source>
</evidence>
<dbReference type="InterPro" id="IPR027328">
    <property type="entry name" value="MAPRE"/>
</dbReference>
<dbReference type="GO" id="GO:0072686">
    <property type="term" value="C:mitotic spindle"/>
    <property type="evidence" value="ECO:0007669"/>
    <property type="project" value="UniProtKB-ARBA"/>
</dbReference>
<proteinExistence type="inferred from homology"/>
<keyword evidence="5 9" id="KW-0493">Microtubule</keyword>
<evidence type="ECO:0000313" key="14">
    <source>
        <dbReference type="EMBL" id="PLW29890.1"/>
    </source>
</evidence>
<accession>A0A2N5TWM3</accession>
<dbReference type="Gene3D" id="1.10.418.10">
    <property type="entry name" value="Calponin-like domain"/>
    <property type="match status" value="1"/>
</dbReference>
<feature type="coiled-coil region" evidence="10">
    <location>
        <begin position="325"/>
        <end position="352"/>
    </location>
</feature>
<name>A0A2N5TWM3_9BASI</name>
<feature type="domain" description="EB1 C-terminal" evidence="13">
    <location>
        <begin position="317"/>
        <end position="395"/>
    </location>
</feature>
<reference evidence="14 15" key="1">
    <citation type="submission" date="2017-11" db="EMBL/GenBank/DDBJ databases">
        <title>De novo assembly and phasing of dikaryotic genomes from two isolates of Puccinia coronata f. sp. avenae, the causal agent of oat crown rust.</title>
        <authorList>
            <person name="Miller M.E."/>
            <person name="Zhang Y."/>
            <person name="Omidvar V."/>
            <person name="Sperschneider J."/>
            <person name="Schwessinger B."/>
            <person name="Raley C."/>
            <person name="Palmer J.M."/>
            <person name="Garnica D."/>
            <person name="Upadhyaya N."/>
            <person name="Rathjen J."/>
            <person name="Taylor J.M."/>
            <person name="Park R.F."/>
            <person name="Dodds P.N."/>
            <person name="Hirsch C.D."/>
            <person name="Kianian S.F."/>
            <person name="Figueroa M."/>
        </authorList>
    </citation>
    <scope>NUCLEOTIDE SEQUENCE [LARGE SCALE GENOMIC DNA]</scope>
    <source>
        <strain evidence="14">12SD80</strain>
    </source>
</reference>